<evidence type="ECO:0000313" key="3">
    <source>
        <dbReference type="EMBL" id="MFC0605191.1"/>
    </source>
</evidence>
<evidence type="ECO:0000313" key="4">
    <source>
        <dbReference type="Proteomes" id="UP001589832"/>
    </source>
</evidence>
<dbReference type="Proteomes" id="UP001589832">
    <property type="component" value="Unassembled WGS sequence"/>
</dbReference>
<evidence type="ECO:0000256" key="1">
    <source>
        <dbReference type="SAM" id="Coils"/>
    </source>
</evidence>
<protein>
    <recommendedName>
        <fullName evidence="5">Peptidase S74 domain-containing protein</fullName>
    </recommendedName>
</protein>
<feature type="coiled-coil region" evidence="1">
    <location>
        <begin position="640"/>
        <end position="674"/>
    </location>
</feature>
<evidence type="ECO:0000256" key="2">
    <source>
        <dbReference type="SAM" id="SignalP"/>
    </source>
</evidence>
<evidence type="ECO:0008006" key="5">
    <source>
        <dbReference type="Google" id="ProtNLM"/>
    </source>
</evidence>
<accession>A0ABV6QD42</accession>
<organism evidence="3 4">
    <name type="scientific">Winogradskyella pulchriflava</name>
    <dbReference type="NCBI Taxonomy" id="1110688"/>
    <lineage>
        <taxon>Bacteria</taxon>
        <taxon>Pseudomonadati</taxon>
        <taxon>Bacteroidota</taxon>
        <taxon>Flavobacteriia</taxon>
        <taxon>Flavobacteriales</taxon>
        <taxon>Flavobacteriaceae</taxon>
        <taxon>Winogradskyella</taxon>
    </lineage>
</organism>
<gene>
    <name evidence="3" type="ORF">ACFFGA_11540</name>
</gene>
<keyword evidence="1" id="KW-0175">Coiled coil</keyword>
<feature type="signal peptide" evidence="2">
    <location>
        <begin position="1"/>
        <end position="19"/>
    </location>
</feature>
<sequence length="773" mass="84190">MKKILTLAILLCLSSFVFSQSEGISYQAVIISPDNLELPGVDSEGNYLPNTTVALRFSILFSTNPLETPEFQEVRVVDTDEFGRINLIIGEDNDDFEAIEWDGTTKFLKVEIDFEGGSNFEEISRERLTYVPYALHRKIRATDSLTVEGHTLLYGHLDVELPTNLNSTLNVNNGNATNLSGNLTVVGETNLESIFNVNNASPSHLTGDLTVDGNSSLNGTLDVIGQTTLNDLTVNGEASFGDLTAEFLQVSDSTSIAGGLNIAADSQVKIISSVNGSDKNINNYPLLVDGGSQGIAIKVNVVGAKNQNNFISFWDNTSPSPSLREPAYDGIGITDAIVDLFDGLEVFDIPTTDDAPAGNTTSYETVAEYTGAPMMWGRIEGETDVSEFTNNADYNMGRLSYTYDMIDGSLDLAWQTIDLIKAGNDVLAAATEVQPCLGLGGCLAGPAPSNIYASLANLALEIIKELAAVANESFAVRNLEVFHYHKRRFKGVSYASGAGDYAEYLQRIDPAEKMTYGDIVGLYGGKISKNTKDAQQIMVISYKPAVLGALPQPHEEKNYEKVAFMGQVLVKVFGTVNIGDYIIPSGNNDGLGIAIAPQNLTSKDIKNIVGVAWDASDNKYGFKLINVAVGINNNDNTVVIEKLEKQVSDQAQELNDLKTLLSETISRLTNLENNNNNSGIALNAAKSDYNHNEDLETSYSGDIVYYKITDADIEKALVMVEDKLREEGINIEKHLFNKVKTDPSFKSKLVQKIKQRVENGLHYHKKLDEQAGH</sequence>
<comment type="caution">
    <text evidence="3">The sequence shown here is derived from an EMBL/GenBank/DDBJ whole genome shotgun (WGS) entry which is preliminary data.</text>
</comment>
<feature type="chain" id="PRO_5045455301" description="Peptidase S74 domain-containing protein" evidence="2">
    <location>
        <begin position="20"/>
        <end position="773"/>
    </location>
</feature>
<dbReference type="Gene3D" id="2.40.300.10">
    <property type="entry name" value="Head decoration protein D"/>
    <property type="match status" value="1"/>
</dbReference>
<dbReference type="RefSeq" id="WP_386064106.1">
    <property type="nucleotide sequence ID" value="NZ_JBHLTQ010000005.1"/>
</dbReference>
<keyword evidence="2" id="KW-0732">Signal</keyword>
<proteinExistence type="predicted"/>
<dbReference type="EMBL" id="JBHLTQ010000005">
    <property type="protein sequence ID" value="MFC0605191.1"/>
    <property type="molecule type" value="Genomic_DNA"/>
</dbReference>
<keyword evidence="4" id="KW-1185">Reference proteome</keyword>
<name>A0ABV6QD42_9FLAO</name>
<reference evidence="3 4" key="1">
    <citation type="submission" date="2024-09" db="EMBL/GenBank/DDBJ databases">
        <authorList>
            <person name="Sun Q."/>
            <person name="Mori K."/>
        </authorList>
    </citation>
    <scope>NUCLEOTIDE SEQUENCE [LARGE SCALE GENOMIC DNA]</scope>
    <source>
        <strain evidence="3 4">NCAIM B.02481</strain>
    </source>
</reference>